<dbReference type="Gene3D" id="3.100.10.10">
    <property type="match status" value="1"/>
</dbReference>
<comment type="subunit">
    <text evidence="15">Binds MBD1. Binds SSBP1.</text>
</comment>
<evidence type="ECO:0000256" key="18">
    <source>
        <dbReference type="ARBA" id="ARBA00078171"/>
    </source>
</evidence>
<evidence type="ECO:0000256" key="5">
    <source>
        <dbReference type="ARBA" id="ARBA00012000"/>
    </source>
</evidence>
<comment type="function">
    <text evidence="14">Negatively regulates the PAK1 kinase. PAK1 is a member of the PAK kinase family, which has been shown to play a positive role in the regulation of signaling pathways involving MAPK8 and RELA. PAK1 exists as an inactive homodimer, which is activated by binding of small GTPases such as CDC42 to an N-terminal regulatory domain. PAK1IP1 also binds to the N-terminus of PAK1, and inhibits the specific activation of PAK1 by CDC42. May be involved in ribosomal large subunit assembly.</text>
</comment>
<evidence type="ECO:0000256" key="7">
    <source>
        <dbReference type="ARBA" id="ARBA00022801"/>
    </source>
</evidence>
<dbReference type="Pfam" id="PF17135">
    <property type="entry name" value="Ribosomal_L18"/>
    <property type="match status" value="1"/>
</dbReference>
<evidence type="ECO:0000256" key="8">
    <source>
        <dbReference type="ARBA" id="ARBA00022980"/>
    </source>
</evidence>
<evidence type="ECO:0000256" key="3">
    <source>
        <dbReference type="ARBA" id="ARBA00006815"/>
    </source>
</evidence>
<feature type="repeat" description="WD" evidence="20">
    <location>
        <begin position="436"/>
        <end position="466"/>
    </location>
</feature>
<dbReference type="SUPFAM" id="SSF52080">
    <property type="entry name" value="Ribosomal proteins L15p and L18e"/>
    <property type="match status" value="1"/>
</dbReference>
<evidence type="ECO:0000256" key="9">
    <source>
        <dbReference type="ARBA" id="ARBA00023204"/>
    </source>
</evidence>
<dbReference type="PANTHER" id="PTHR44675">
    <property type="entry name" value="PAK1 INTERACTING PROTEIN 1"/>
    <property type="match status" value="1"/>
</dbReference>
<dbReference type="SMART" id="SM00320">
    <property type="entry name" value="WD40"/>
    <property type="match status" value="5"/>
</dbReference>
<dbReference type="Pfam" id="PF00400">
    <property type="entry name" value="WD40"/>
    <property type="match status" value="3"/>
</dbReference>
<keyword evidence="9" id="KW-0234">DNA repair</keyword>
<dbReference type="InterPro" id="IPR011034">
    <property type="entry name" value="Formyl_transferase-like_C_sf"/>
</dbReference>
<dbReference type="Gene3D" id="3.10.300.10">
    <property type="entry name" value="Methylpurine-DNA glycosylase (MPG)"/>
    <property type="match status" value="1"/>
</dbReference>
<feature type="region of interest" description="Disordered" evidence="21">
    <location>
        <begin position="699"/>
        <end position="729"/>
    </location>
</feature>
<evidence type="ECO:0000256" key="21">
    <source>
        <dbReference type="SAM" id="MobiDB-lite"/>
    </source>
</evidence>
<dbReference type="InterPro" id="IPR036995">
    <property type="entry name" value="MPG_sf"/>
</dbReference>
<evidence type="ECO:0000313" key="23">
    <source>
        <dbReference type="EMBL" id="KAH0811256.1"/>
    </source>
</evidence>
<evidence type="ECO:0000256" key="15">
    <source>
        <dbReference type="ARBA" id="ARBA00066187"/>
    </source>
</evidence>
<comment type="function">
    <text evidence="2">Hydrolysis of the deoxyribose N-glycosidic bond to excise 3-methyladenine, and 7-methylguanine from the damaged DNA polymer formed by alkylation lesions.</text>
</comment>
<dbReference type="FunFam" id="3.10.300.10:FF:000001">
    <property type="entry name" value="Putative 3-methyladenine DNA glycosylase"/>
    <property type="match status" value="1"/>
</dbReference>
<evidence type="ECO:0000256" key="2">
    <source>
        <dbReference type="ARBA" id="ARBA00002421"/>
    </source>
</evidence>
<feature type="repeat" description="WD" evidence="20">
    <location>
        <begin position="607"/>
        <end position="637"/>
    </location>
</feature>
<dbReference type="InterPro" id="IPR003180">
    <property type="entry name" value="MPG"/>
</dbReference>
<dbReference type="GO" id="GO:0003677">
    <property type="term" value="F:DNA binding"/>
    <property type="evidence" value="ECO:0007669"/>
    <property type="project" value="InterPro"/>
</dbReference>
<evidence type="ECO:0000256" key="13">
    <source>
        <dbReference type="ARBA" id="ARBA00035323"/>
    </source>
</evidence>
<feature type="compositionally biased region" description="Basic residues" evidence="21">
    <location>
        <begin position="704"/>
        <end position="713"/>
    </location>
</feature>
<keyword evidence="24" id="KW-1185">Reference proteome</keyword>
<comment type="catalytic activity">
    <reaction evidence="1">
        <text>Hydrolysis of alkylated DNA, releasing 3-methyladenine, 3-methylguanine, 7-methylguanine and 7-methyladenine.</text>
        <dbReference type="EC" id="3.2.2.21"/>
    </reaction>
</comment>
<evidence type="ECO:0000256" key="4">
    <source>
        <dbReference type="ARBA" id="ARBA00009232"/>
    </source>
</evidence>
<dbReference type="AlphaFoldDB" id="A0A8J6HBK2"/>
<keyword evidence="7" id="KW-0378">Hydrolase</keyword>
<dbReference type="NCBIfam" id="TIGR00567">
    <property type="entry name" value="3mg"/>
    <property type="match status" value="1"/>
</dbReference>
<evidence type="ECO:0000256" key="19">
    <source>
        <dbReference type="ARBA" id="ARBA00082988"/>
    </source>
</evidence>
<dbReference type="Gene3D" id="2.130.10.10">
    <property type="entry name" value="YVTN repeat-like/Quinoprotein amine dehydrogenase"/>
    <property type="match status" value="2"/>
</dbReference>
<evidence type="ECO:0000313" key="24">
    <source>
        <dbReference type="Proteomes" id="UP000719412"/>
    </source>
</evidence>
<dbReference type="InterPro" id="IPR001680">
    <property type="entry name" value="WD40_rpt"/>
</dbReference>
<keyword evidence="10" id="KW-0687">Ribonucleoprotein</keyword>
<dbReference type="PROSITE" id="PS50294">
    <property type="entry name" value="WD_REPEATS_REGION"/>
    <property type="match status" value="1"/>
</dbReference>
<dbReference type="CDD" id="cd00540">
    <property type="entry name" value="AAG"/>
    <property type="match status" value="1"/>
</dbReference>
<gene>
    <name evidence="23" type="ORF">GEV33_011532</name>
</gene>
<reference evidence="23" key="1">
    <citation type="journal article" date="2020" name="J Insects Food Feed">
        <title>The yellow mealworm (Tenebrio molitor) genome: a resource for the emerging insects as food and feed industry.</title>
        <authorList>
            <person name="Eriksson T."/>
            <person name="Andere A."/>
            <person name="Kelstrup H."/>
            <person name="Emery V."/>
            <person name="Picard C."/>
        </authorList>
    </citation>
    <scope>NUCLEOTIDE SEQUENCE</scope>
    <source>
        <strain evidence="23">Stoneville</strain>
        <tissue evidence="23">Whole head</tissue>
    </source>
</reference>
<organism evidence="23 24">
    <name type="scientific">Tenebrio molitor</name>
    <name type="common">Yellow mealworm beetle</name>
    <dbReference type="NCBI Taxonomy" id="7067"/>
    <lineage>
        <taxon>Eukaryota</taxon>
        <taxon>Metazoa</taxon>
        <taxon>Ecdysozoa</taxon>
        <taxon>Arthropoda</taxon>
        <taxon>Hexapoda</taxon>
        <taxon>Insecta</taxon>
        <taxon>Pterygota</taxon>
        <taxon>Neoptera</taxon>
        <taxon>Endopterygota</taxon>
        <taxon>Coleoptera</taxon>
        <taxon>Polyphaga</taxon>
        <taxon>Cucujiformia</taxon>
        <taxon>Tenebrionidae</taxon>
        <taxon>Tenebrio</taxon>
    </lineage>
</organism>
<dbReference type="EMBL" id="JABDTM020026935">
    <property type="protein sequence ID" value="KAH0811256.1"/>
    <property type="molecule type" value="Genomic_DNA"/>
</dbReference>
<evidence type="ECO:0000256" key="20">
    <source>
        <dbReference type="PROSITE-ProRule" id="PRU00221"/>
    </source>
</evidence>
<evidence type="ECO:0000256" key="6">
    <source>
        <dbReference type="ARBA" id="ARBA00022763"/>
    </source>
</evidence>
<keyword evidence="8" id="KW-0689">Ribosomal protein</keyword>
<dbReference type="Pfam" id="PF02245">
    <property type="entry name" value="Pur_DNA_glyco"/>
    <property type="match status" value="1"/>
</dbReference>
<sequence length="729" mass="81742">MSCKEMALYLLGKVLVRKLDNGSILKGRIVETECYLGGEDKASHSYNGRQTPGNEPMYMPAGTTYVYFTYGMYFCFNISSVEPGAAVLLRALEPIQGLEIMKKFRTAKKKGPLKDTELCNGPSKLCIAMNVTKDNCNKIDLTESEHLWIEDDGGRIEETQIVNCRRIGIASAGEEWAAKPLRFYVLSNAHGIDINHKHDRKVRRTEPKSQDVYLRLLVKLYRYLARRTGAKFNKIILKRLFMSNINKPPISIAKIVRVMKKRESDDLTAVVVGTVTDDARIWKIPKLSVCALRVTRSARARIIKAGGEVITFDQLSLRSPTGDKTVLLQGRRNAREAVKHFGLAPGVPHSHTKPFVRAKGRKFERARGLIAGSYEEFLLGYNFSSKKNELVQSFAAHDHAASLRCVATSGQYLASGGADDRIFVYDMKTRKEHCALTHHEATITCLQFTENHSHLISGSSDGVLTIVRVGNWQLEKIWPKAHKGAAIHDIAVHASGKLALTLGADCALNTWNLIKGREAYVINLNSKSKDAKSLERILWAPDGVRFLLYGGQYTEIWSIESGGVLKQIEHPQKVASCAWLDDSLLLVGYEDGQVSLFNTDGSSVKSFKAHDTRVKSINLYEEYIITVSSDGCIKVWNRDFEELASAESGCRLTCLCVVPPVAVKNENSTEDETVEEIKDSPVKKKTVMRSRVIEEFEEEESRQVKKKSKKKNLQKQTQDKVSRKKKKKV</sequence>
<proteinExistence type="inferred from homology"/>
<evidence type="ECO:0000259" key="22">
    <source>
        <dbReference type="Pfam" id="PF17135"/>
    </source>
</evidence>
<dbReference type="GO" id="GO:1990904">
    <property type="term" value="C:ribonucleoprotein complex"/>
    <property type="evidence" value="ECO:0007669"/>
    <property type="project" value="UniProtKB-KW"/>
</dbReference>
<dbReference type="GO" id="GO:0005840">
    <property type="term" value="C:ribosome"/>
    <property type="evidence" value="ECO:0007669"/>
    <property type="project" value="UniProtKB-KW"/>
</dbReference>
<dbReference type="GO" id="GO:0003905">
    <property type="term" value="F:alkylbase DNA N-glycosylase activity"/>
    <property type="evidence" value="ECO:0007669"/>
    <property type="project" value="UniProtKB-EC"/>
</dbReference>
<dbReference type="SUPFAM" id="SSF50486">
    <property type="entry name" value="FMT C-terminal domain-like"/>
    <property type="match status" value="1"/>
</dbReference>
<evidence type="ECO:0000256" key="16">
    <source>
        <dbReference type="ARBA" id="ARBA00068926"/>
    </source>
</evidence>
<reference evidence="23" key="2">
    <citation type="submission" date="2021-08" db="EMBL/GenBank/DDBJ databases">
        <authorList>
            <person name="Eriksson T."/>
        </authorList>
    </citation>
    <scope>NUCLEOTIDE SEQUENCE</scope>
    <source>
        <strain evidence="23">Stoneville</strain>
        <tissue evidence="23">Whole head</tissue>
    </source>
</reference>
<comment type="similarity">
    <text evidence="3">Belongs to the eukaryotic ribosomal protein eL18 family.</text>
</comment>
<dbReference type="GO" id="GO:0006284">
    <property type="term" value="P:base-excision repair"/>
    <property type="evidence" value="ECO:0007669"/>
    <property type="project" value="InterPro"/>
</dbReference>
<comment type="similarity">
    <text evidence="4">Belongs to the DNA glycosylase MPG family.</text>
</comment>
<dbReference type="InterPro" id="IPR036227">
    <property type="entry name" value="Ribosomal_uL15/eL18_sf"/>
</dbReference>
<protein>
    <recommendedName>
        <fullName evidence="16">DNA-3-methyladenine glycosylase</fullName>
        <ecNumber evidence="5">3.2.2.21</ecNumber>
    </recommendedName>
    <alternativeName>
        <fullName evidence="17">3-alkyladenine DNA glycosylase</fullName>
    </alternativeName>
    <alternativeName>
        <fullName evidence="11">3-methyladenine DNA glycosidase</fullName>
    </alternativeName>
    <alternativeName>
        <fullName evidence="13">60S ribosomal protein L18</fullName>
    </alternativeName>
    <alternativeName>
        <fullName evidence="19">ADPG</fullName>
    </alternativeName>
    <alternativeName>
        <fullName evidence="12">Large ribosomal subunit protein eL18</fullName>
    </alternativeName>
    <alternativeName>
        <fullName evidence="18">N-methylpurine-DNA glycosylase</fullName>
    </alternativeName>
</protein>
<name>A0A8J6HBK2_TENMO</name>
<dbReference type="InterPro" id="IPR021131">
    <property type="entry name" value="Ribosomal_uL15/eL18"/>
</dbReference>
<evidence type="ECO:0000256" key="17">
    <source>
        <dbReference type="ARBA" id="ARBA00076879"/>
    </source>
</evidence>
<dbReference type="InterPro" id="IPR015943">
    <property type="entry name" value="WD40/YVTN_repeat-like_dom_sf"/>
</dbReference>
<evidence type="ECO:0000256" key="14">
    <source>
        <dbReference type="ARBA" id="ARBA00045213"/>
    </source>
</evidence>
<dbReference type="SUPFAM" id="SSF50978">
    <property type="entry name" value="WD40 repeat-like"/>
    <property type="match status" value="1"/>
</dbReference>
<feature type="domain" description="Large ribosomal subunit protein uL15/eL18" evidence="22">
    <location>
        <begin position="191"/>
        <end position="368"/>
    </location>
</feature>
<dbReference type="Proteomes" id="UP000719412">
    <property type="component" value="Unassembled WGS sequence"/>
</dbReference>
<dbReference type="HAMAP" id="MF_00527">
    <property type="entry name" value="3MGH"/>
    <property type="match status" value="1"/>
</dbReference>
<evidence type="ECO:0000256" key="10">
    <source>
        <dbReference type="ARBA" id="ARBA00023274"/>
    </source>
</evidence>
<keyword evidence="20" id="KW-0853">WD repeat</keyword>
<dbReference type="EC" id="3.2.2.21" evidence="5"/>
<dbReference type="FunFam" id="3.100.10.10:FF:000001">
    <property type="entry name" value="60S ribosomal protein L18"/>
    <property type="match status" value="1"/>
</dbReference>
<evidence type="ECO:0000256" key="1">
    <source>
        <dbReference type="ARBA" id="ARBA00000086"/>
    </source>
</evidence>
<comment type="caution">
    <text evidence="23">The sequence shown here is derived from an EMBL/GenBank/DDBJ whole genome shotgun (WGS) entry which is preliminary data.</text>
</comment>
<dbReference type="InterPro" id="IPR036322">
    <property type="entry name" value="WD40_repeat_dom_sf"/>
</dbReference>
<evidence type="ECO:0000256" key="11">
    <source>
        <dbReference type="ARBA" id="ARBA00033426"/>
    </source>
</evidence>
<evidence type="ECO:0000256" key="12">
    <source>
        <dbReference type="ARBA" id="ARBA00035218"/>
    </source>
</evidence>
<dbReference type="InterPro" id="IPR051959">
    <property type="entry name" value="PAK1-Kinase_Regulator"/>
</dbReference>
<accession>A0A8J6HBK2</accession>
<dbReference type="PANTHER" id="PTHR44675:SF1">
    <property type="entry name" value="P21-ACTIVATED PROTEIN KINASE-INTERACTING PROTEIN 1"/>
    <property type="match status" value="1"/>
</dbReference>
<keyword evidence="6" id="KW-0227">DNA damage</keyword>
<dbReference type="PROSITE" id="PS50082">
    <property type="entry name" value="WD_REPEATS_2"/>
    <property type="match status" value="2"/>
</dbReference>